<keyword evidence="4" id="KW-0479">Metal-binding</keyword>
<dbReference type="SUPFAM" id="SSF53448">
    <property type="entry name" value="Nucleotide-diphospho-sugar transferases"/>
    <property type="match status" value="1"/>
</dbReference>
<gene>
    <name evidence="5" type="ORF">M378DRAFT_132762</name>
</gene>
<keyword evidence="2" id="KW-0328">Glycosyltransferase</keyword>
<evidence type="ECO:0000313" key="6">
    <source>
        <dbReference type="Proteomes" id="UP000054549"/>
    </source>
</evidence>
<keyword evidence="3 5" id="KW-0808">Transferase</keyword>
<dbReference type="InParanoid" id="A0A0C2WN87"/>
<evidence type="ECO:0000256" key="1">
    <source>
        <dbReference type="ARBA" id="ARBA00006351"/>
    </source>
</evidence>
<protein>
    <submittedName>
        <fullName evidence="5">Glycosyltransferase family 8 protein</fullName>
    </submittedName>
</protein>
<keyword evidence="6" id="KW-1185">Reference proteome</keyword>
<dbReference type="EMBL" id="KN818345">
    <property type="protein sequence ID" value="KIL58176.1"/>
    <property type="molecule type" value="Genomic_DNA"/>
</dbReference>
<accession>A0A0C2WN87</accession>
<dbReference type="GO" id="GO:0016757">
    <property type="term" value="F:glycosyltransferase activity"/>
    <property type="evidence" value="ECO:0007669"/>
    <property type="project" value="UniProtKB-KW"/>
</dbReference>
<dbReference type="OrthoDB" id="2014201at2759"/>
<evidence type="ECO:0000313" key="5">
    <source>
        <dbReference type="EMBL" id="KIL58176.1"/>
    </source>
</evidence>
<dbReference type="Gene3D" id="3.90.550.10">
    <property type="entry name" value="Spore Coat Polysaccharide Biosynthesis Protein SpsA, Chain A"/>
    <property type="match status" value="1"/>
</dbReference>
<dbReference type="InterPro" id="IPR002495">
    <property type="entry name" value="Glyco_trans_8"/>
</dbReference>
<dbReference type="InterPro" id="IPR050748">
    <property type="entry name" value="Glycosyltrans_8_dom-fam"/>
</dbReference>
<dbReference type="Pfam" id="PF13578">
    <property type="entry name" value="Methyltransf_24"/>
    <property type="match status" value="1"/>
</dbReference>
<dbReference type="PANTHER" id="PTHR13778:SF47">
    <property type="entry name" value="LIPOPOLYSACCHARIDE 1,3-GALACTOSYLTRANSFERASE"/>
    <property type="match status" value="1"/>
</dbReference>
<dbReference type="InterPro" id="IPR029044">
    <property type="entry name" value="Nucleotide-diphossugar_trans"/>
</dbReference>
<dbReference type="GO" id="GO:0046872">
    <property type="term" value="F:metal ion binding"/>
    <property type="evidence" value="ECO:0007669"/>
    <property type="project" value="UniProtKB-KW"/>
</dbReference>
<dbReference type="Proteomes" id="UP000054549">
    <property type="component" value="Unassembled WGS sequence"/>
</dbReference>
<reference evidence="5 6" key="1">
    <citation type="submission" date="2014-04" db="EMBL/GenBank/DDBJ databases">
        <title>Evolutionary Origins and Diversification of the Mycorrhizal Mutualists.</title>
        <authorList>
            <consortium name="DOE Joint Genome Institute"/>
            <consortium name="Mycorrhizal Genomics Consortium"/>
            <person name="Kohler A."/>
            <person name="Kuo A."/>
            <person name="Nagy L.G."/>
            <person name="Floudas D."/>
            <person name="Copeland A."/>
            <person name="Barry K.W."/>
            <person name="Cichocki N."/>
            <person name="Veneault-Fourrey C."/>
            <person name="LaButti K."/>
            <person name="Lindquist E.A."/>
            <person name="Lipzen A."/>
            <person name="Lundell T."/>
            <person name="Morin E."/>
            <person name="Murat C."/>
            <person name="Riley R."/>
            <person name="Ohm R."/>
            <person name="Sun H."/>
            <person name="Tunlid A."/>
            <person name="Henrissat B."/>
            <person name="Grigoriev I.V."/>
            <person name="Hibbett D.S."/>
            <person name="Martin F."/>
        </authorList>
    </citation>
    <scope>NUCLEOTIDE SEQUENCE [LARGE SCALE GENOMIC DNA]</scope>
    <source>
        <strain evidence="5 6">Koide BX008</strain>
    </source>
</reference>
<dbReference type="PANTHER" id="PTHR13778">
    <property type="entry name" value="GLYCOSYLTRANSFERASE 8 DOMAIN-CONTAINING PROTEIN"/>
    <property type="match status" value="1"/>
</dbReference>
<proteinExistence type="inferred from homology"/>
<evidence type="ECO:0000256" key="4">
    <source>
        <dbReference type="ARBA" id="ARBA00022723"/>
    </source>
</evidence>
<dbReference type="SUPFAM" id="SSF53335">
    <property type="entry name" value="S-adenosyl-L-methionine-dependent methyltransferases"/>
    <property type="match status" value="1"/>
</dbReference>
<dbReference type="AlphaFoldDB" id="A0A0C2WN87"/>
<sequence>MSSGNAQSATLLFTESQDWFSHNIESWTKVFPLVSKQPRVLEIGSWEGRSAVFLLNTLCADGGDIVCIDHFDLFRTDAGKDRHNRMDHNLTTTGKPFRIMSEFSVPALMKLLEEEIDSPNPGFDWIYVDGSHEADDTFLDGELSWRLAREGCIFIFDDYHWDSEPETSIHHPKPGIDGFLALHRGQYERLSAEGDYQVVLRKTSPMRIGFLTPEKMKYGVDEAFAYSINVVFTVDSQYAMPVAVAIRSILEHTMARITIYVVNYGISDDDREKIKSSIPLRENSTLMFLTPPKTGLGTSLGVTWAKLELHQVVPVERILYLDADILVRHDLKALWETDLRGKSIGSVVDVGHPMGHSGIKRGQYFNAGLLLMNLTNIRSSTSQLEAIAASHVQDKYKDQDALNAYFEGDWTPLSLRWNAQGLGTYAKCPSEERASLDLKEMNNPYIIHFTGPVNPKVGDILNPYFQPPPAKPWGYVGAPGHPFQHEWWTVLERTVWGGKGDSFRSPWFEEGRKEAREKALAEGIGEFHRVADSFFRQLQSLSPGESDVN</sequence>
<dbReference type="STRING" id="946122.A0A0C2WN87"/>
<evidence type="ECO:0000256" key="2">
    <source>
        <dbReference type="ARBA" id="ARBA00022676"/>
    </source>
</evidence>
<dbReference type="CDD" id="cd04194">
    <property type="entry name" value="GT8_A4GalT_like"/>
    <property type="match status" value="1"/>
</dbReference>
<evidence type="ECO:0000256" key="3">
    <source>
        <dbReference type="ARBA" id="ARBA00022679"/>
    </source>
</evidence>
<organism evidence="5 6">
    <name type="scientific">Amanita muscaria (strain Koide BX008)</name>
    <dbReference type="NCBI Taxonomy" id="946122"/>
    <lineage>
        <taxon>Eukaryota</taxon>
        <taxon>Fungi</taxon>
        <taxon>Dikarya</taxon>
        <taxon>Basidiomycota</taxon>
        <taxon>Agaricomycotina</taxon>
        <taxon>Agaricomycetes</taxon>
        <taxon>Agaricomycetidae</taxon>
        <taxon>Agaricales</taxon>
        <taxon>Pluteineae</taxon>
        <taxon>Amanitaceae</taxon>
        <taxon>Amanita</taxon>
    </lineage>
</organism>
<comment type="similarity">
    <text evidence="1">Belongs to the glycosyltransferase 8 family.</text>
</comment>
<dbReference type="Gene3D" id="3.40.50.150">
    <property type="entry name" value="Vaccinia Virus protein VP39"/>
    <property type="match status" value="1"/>
</dbReference>
<dbReference type="HOGENOM" id="CLU_038385_0_0_1"/>
<name>A0A0C2WN87_AMAMK</name>
<dbReference type="InterPro" id="IPR029063">
    <property type="entry name" value="SAM-dependent_MTases_sf"/>
</dbReference>
<dbReference type="Pfam" id="PF01501">
    <property type="entry name" value="Glyco_transf_8"/>
    <property type="match status" value="1"/>
</dbReference>